<proteinExistence type="predicted"/>
<evidence type="ECO:0000313" key="1">
    <source>
        <dbReference type="EMBL" id="OGX91091.1"/>
    </source>
</evidence>
<protein>
    <submittedName>
        <fullName evidence="1">Uncharacterized protein</fullName>
    </submittedName>
</protein>
<dbReference type="Proteomes" id="UP000177506">
    <property type="component" value="Unassembled WGS sequence"/>
</dbReference>
<comment type="caution">
    <text evidence="1">The sequence shown here is derived from an EMBL/GenBank/DDBJ whole genome shotgun (WGS) entry which is preliminary data.</text>
</comment>
<accession>A0A1G1TJM3</accession>
<sequence>MRHHPQLAQAQPLGHVAGQVVEVVEVHHLGPLAPGQLPQPPAIQQQQGHVAQQVGFAATDFDKGQLVYAVAIGFQRSAAGAAGGQYVFKIQTRPQGPRGVAHGIQGPRHGPGVVNDQYERLIH</sequence>
<name>A0A1G1TJM3_9BACT</name>
<reference evidence="1 2" key="1">
    <citation type="submission" date="2016-08" db="EMBL/GenBank/DDBJ databases">
        <title>Hymenobacter coccineus sp. nov., Hymenobacter lapidarius sp. nov. and Hymenobacter glacialis sp. nov., isolated from Antarctic soil.</title>
        <authorList>
            <person name="Sedlacek I."/>
            <person name="Kralova S."/>
            <person name="Kyrova K."/>
            <person name="Maslanova I."/>
            <person name="Stankova E."/>
            <person name="Vrbovska V."/>
            <person name="Nemec M."/>
            <person name="Bartak M."/>
            <person name="Svec P."/>
            <person name="Busse H.-J."/>
            <person name="Pantucek R."/>
        </authorList>
    </citation>
    <scope>NUCLEOTIDE SEQUENCE [LARGE SCALE GENOMIC DNA]</scope>
    <source>
        <strain evidence="1 2">CCM 8649</strain>
    </source>
</reference>
<keyword evidence="2" id="KW-1185">Reference proteome</keyword>
<gene>
    <name evidence="1" type="ORF">BEN49_05470</name>
</gene>
<dbReference type="AlphaFoldDB" id="A0A1G1TJM3"/>
<dbReference type="EMBL" id="MDZA01000088">
    <property type="protein sequence ID" value="OGX91091.1"/>
    <property type="molecule type" value="Genomic_DNA"/>
</dbReference>
<organism evidence="1 2">
    <name type="scientific">Hymenobacter coccineus</name>
    <dbReference type="NCBI Taxonomy" id="1908235"/>
    <lineage>
        <taxon>Bacteria</taxon>
        <taxon>Pseudomonadati</taxon>
        <taxon>Bacteroidota</taxon>
        <taxon>Cytophagia</taxon>
        <taxon>Cytophagales</taxon>
        <taxon>Hymenobacteraceae</taxon>
        <taxon>Hymenobacter</taxon>
    </lineage>
</organism>
<evidence type="ECO:0000313" key="2">
    <source>
        <dbReference type="Proteomes" id="UP000177506"/>
    </source>
</evidence>